<reference evidence="2 3" key="1">
    <citation type="submission" date="2018-04" db="EMBL/GenBank/DDBJ databases">
        <title>Genomic Encyclopedia of Type Strains, Phase IV (KMG-IV): sequencing the most valuable type-strain genomes for metagenomic binning, comparative biology and taxonomic classification.</title>
        <authorList>
            <person name="Goeker M."/>
        </authorList>
    </citation>
    <scope>NUCLEOTIDE SEQUENCE [LARGE SCALE GENOMIC DNA]</scope>
    <source>
        <strain evidence="2 3">DSM 14823</strain>
    </source>
</reference>
<sequence length="32" mass="3535">MERKFTLIELLVVIAIIAILAGMLLPALNQAR</sequence>
<keyword evidence="3" id="KW-1185">Reference proteome</keyword>
<gene>
    <name evidence="2" type="ORF">C8D82_1103</name>
</gene>
<evidence type="ECO:0000256" key="1">
    <source>
        <dbReference type="SAM" id="Phobius"/>
    </source>
</evidence>
<organism evidence="2 3">
    <name type="scientific">Victivallis vadensis</name>
    <dbReference type="NCBI Taxonomy" id="172901"/>
    <lineage>
        <taxon>Bacteria</taxon>
        <taxon>Pseudomonadati</taxon>
        <taxon>Lentisphaerota</taxon>
        <taxon>Lentisphaeria</taxon>
        <taxon>Victivallales</taxon>
        <taxon>Victivallaceae</taxon>
        <taxon>Victivallis</taxon>
    </lineage>
</organism>
<proteinExistence type="predicted"/>
<dbReference type="InterPro" id="IPR045584">
    <property type="entry name" value="Pilin-like"/>
</dbReference>
<dbReference type="Gene3D" id="3.30.700.10">
    <property type="entry name" value="Glycoprotein, Type 4 Pilin"/>
    <property type="match status" value="1"/>
</dbReference>
<dbReference type="GeneID" id="78294918"/>
<name>A0A2U1B2E3_9BACT</name>
<dbReference type="RefSeq" id="WP_116883614.1">
    <property type="nucleotide sequence ID" value="NZ_CABMMC010000056.1"/>
</dbReference>
<dbReference type="Proteomes" id="UP000245959">
    <property type="component" value="Unassembled WGS sequence"/>
</dbReference>
<dbReference type="SUPFAM" id="SSF54523">
    <property type="entry name" value="Pili subunits"/>
    <property type="match status" value="1"/>
</dbReference>
<dbReference type="NCBIfam" id="TIGR02532">
    <property type="entry name" value="IV_pilin_GFxxxE"/>
    <property type="match status" value="1"/>
</dbReference>
<evidence type="ECO:0000313" key="3">
    <source>
        <dbReference type="Proteomes" id="UP000245959"/>
    </source>
</evidence>
<dbReference type="Pfam" id="PF07963">
    <property type="entry name" value="N_methyl"/>
    <property type="match status" value="1"/>
</dbReference>
<keyword evidence="1" id="KW-1133">Transmembrane helix</keyword>
<dbReference type="AlphaFoldDB" id="A0A2U1B2E3"/>
<accession>A0A2U1B2E3</accession>
<protein>
    <submittedName>
        <fullName evidence="2">Prepilin-type N-terminal cleavage/methylation domain-containing protein</fullName>
    </submittedName>
</protein>
<feature type="transmembrane region" description="Helical" evidence="1">
    <location>
        <begin position="7"/>
        <end position="28"/>
    </location>
</feature>
<keyword evidence="1" id="KW-0812">Transmembrane</keyword>
<evidence type="ECO:0000313" key="2">
    <source>
        <dbReference type="EMBL" id="PVY42697.1"/>
    </source>
</evidence>
<keyword evidence="1" id="KW-0472">Membrane</keyword>
<dbReference type="EMBL" id="QEKH01000010">
    <property type="protein sequence ID" value="PVY42697.1"/>
    <property type="molecule type" value="Genomic_DNA"/>
</dbReference>
<dbReference type="InterPro" id="IPR012902">
    <property type="entry name" value="N_methyl_site"/>
</dbReference>
<comment type="caution">
    <text evidence="2">The sequence shown here is derived from an EMBL/GenBank/DDBJ whole genome shotgun (WGS) entry which is preliminary data.</text>
</comment>